<dbReference type="AlphaFoldDB" id="A0A6B0YU19"/>
<dbReference type="CDD" id="cd06261">
    <property type="entry name" value="TM_PBP2"/>
    <property type="match status" value="1"/>
</dbReference>
<keyword evidence="4 7" id="KW-0812">Transmembrane</keyword>
<feature type="transmembrane region" description="Helical" evidence="7">
    <location>
        <begin position="198"/>
        <end position="220"/>
    </location>
</feature>
<keyword evidence="5 7" id="KW-1133">Transmembrane helix</keyword>
<dbReference type="Pfam" id="PF00528">
    <property type="entry name" value="BPD_transp_1"/>
    <property type="match status" value="1"/>
</dbReference>
<evidence type="ECO:0000256" key="4">
    <source>
        <dbReference type="ARBA" id="ARBA00022692"/>
    </source>
</evidence>
<comment type="similarity">
    <text evidence="7">Belongs to the binding-protein-dependent transport system permease family.</text>
</comment>
<dbReference type="PANTHER" id="PTHR43744">
    <property type="entry name" value="ABC TRANSPORTER PERMEASE PROTEIN MG189-RELATED-RELATED"/>
    <property type="match status" value="1"/>
</dbReference>
<evidence type="ECO:0000259" key="8">
    <source>
        <dbReference type="PROSITE" id="PS50928"/>
    </source>
</evidence>
<feature type="transmembrane region" description="Helical" evidence="7">
    <location>
        <begin position="28"/>
        <end position="52"/>
    </location>
</feature>
<dbReference type="EMBL" id="VXRG01000050">
    <property type="protein sequence ID" value="MXY92948.1"/>
    <property type="molecule type" value="Genomic_DNA"/>
</dbReference>
<gene>
    <name evidence="9" type="ORF">F4Y42_05800</name>
</gene>
<feature type="transmembrane region" description="Helical" evidence="7">
    <location>
        <begin position="261"/>
        <end position="283"/>
    </location>
</feature>
<accession>A0A6B0YU19</accession>
<keyword evidence="2 7" id="KW-0813">Transport</keyword>
<feature type="transmembrane region" description="Helical" evidence="7">
    <location>
        <begin position="122"/>
        <end position="143"/>
    </location>
</feature>
<keyword evidence="6 7" id="KW-0472">Membrane</keyword>
<dbReference type="PROSITE" id="PS50928">
    <property type="entry name" value="ABC_TM1"/>
    <property type="match status" value="1"/>
</dbReference>
<organism evidence="9">
    <name type="scientific">Caldilineaceae bacterium SB0664_bin_27</name>
    <dbReference type="NCBI Taxonomy" id="2605260"/>
    <lineage>
        <taxon>Bacteria</taxon>
        <taxon>Bacillati</taxon>
        <taxon>Chloroflexota</taxon>
        <taxon>Caldilineae</taxon>
        <taxon>Caldilineales</taxon>
        <taxon>Caldilineaceae</taxon>
    </lineage>
</organism>
<dbReference type="SUPFAM" id="SSF161098">
    <property type="entry name" value="MetI-like"/>
    <property type="match status" value="1"/>
</dbReference>
<reference evidence="9" key="1">
    <citation type="submission" date="2019-09" db="EMBL/GenBank/DDBJ databases">
        <title>Characterisation of the sponge microbiome using genome-centric metagenomics.</title>
        <authorList>
            <person name="Engelberts J.P."/>
            <person name="Robbins S.J."/>
            <person name="De Goeij J.M."/>
            <person name="Aranda M."/>
            <person name="Bell S.C."/>
            <person name="Webster N.S."/>
        </authorList>
    </citation>
    <scope>NUCLEOTIDE SEQUENCE</scope>
    <source>
        <strain evidence="9">SB0664_bin_27</strain>
    </source>
</reference>
<comment type="caution">
    <text evidence="9">The sequence shown here is derived from an EMBL/GenBank/DDBJ whole genome shotgun (WGS) entry which is preliminary data.</text>
</comment>
<evidence type="ECO:0000313" key="9">
    <source>
        <dbReference type="EMBL" id="MXY92948.1"/>
    </source>
</evidence>
<comment type="subcellular location">
    <subcellularLocation>
        <location evidence="1 7">Cell membrane</location>
        <topology evidence="1 7">Multi-pass membrane protein</topology>
    </subcellularLocation>
</comment>
<evidence type="ECO:0000256" key="2">
    <source>
        <dbReference type="ARBA" id="ARBA00022448"/>
    </source>
</evidence>
<feature type="domain" description="ABC transmembrane type-1" evidence="8">
    <location>
        <begin position="86"/>
        <end position="278"/>
    </location>
</feature>
<name>A0A6B0YU19_9CHLR</name>
<sequence length="293" mass="32817">MSTVQAAGSALVEGRRWPRIVRYWVRHWPVPVVLVLIVLMMVPMLLALFIAAKSRAQFDFNPWGLTFPLYYHQTFPAAWRVVSQSILNSVIVSTVSCIGVLFFGSLSAYVFARFDFLGKDTVFVIILSLLMIPAILTLVPRFVVVHKLGLFQTMWALLLPYIAAGQVMAVFLMRTFFVSIPSEYFESARIDGASEFRCFWNIALPLSKHIAGVVAILQVLGTWNDIFWPYLTIGTKKELFTIPVALLIFNDQLGQQIGTQMAGYIIASLPLVLLFAFTSRLFVEGLTAGGLKL</sequence>
<dbReference type="GO" id="GO:0055085">
    <property type="term" value="P:transmembrane transport"/>
    <property type="evidence" value="ECO:0007669"/>
    <property type="project" value="InterPro"/>
</dbReference>
<dbReference type="InterPro" id="IPR000515">
    <property type="entry name" value="MetI-like"/>
</dbReference>
<evidence type="ECO:0000256" key="3">
    <source>
        <dbReference type="ARBA" id="ARBA00022475"/>
    </source>
</evidence>
<keyword evidence="3" id="KW-1003">Cell membrane</keyword>
<evidence type="ECO:0000256" key="6">
    <source>
        <dbReference type="ARBA" id="ARBA00023136"/>
    </source>
</evidence>
<evidence type="ECO:0000256" key="1">
    <source>
        <dbReference type="ARBA" id="ARBA00004651"/>
    </source>
</evidence>
<feature type="transmembrane region" description="Helical" evidence="7">
    <location>
        <begin position="86"/>
        <end position="110"/>
    </location>
</feature>
<dbReference type="GO" id="GO:0005886">
    <property type="term" value="C:plasma membrane"/>
    <property type="evidence" value="ECO:0007669"/>
    <property type="project" value="UniProtKB-SubCell"/>
</dbReference>
<dbReference type="PANTHER" id="PTHR43744:SF12">
    <property type="entry name" value="ABC TRANSPORTER PERMEASE PROTEIN MG189-RELATED"/>
    <property type="match status" value="1"/>
</dbReference>
<dbReference type="Gene3D" id="1.10.3720.10">
    <property type="entry name" value="MetI-like"/>
    <property type="match status" value="1"/>
</dbReference>
<protein>
    <submittedName>
        <fullName evidence="9">Carbohydrate ABC transporter permease</fullName>
    </submittedName>
</protein>
<evidence type="ECO:0000256" key="5">
    <source>
        <dbReference type="ARBA" id="ARBA00022989"/>
    </source>
</evidence>
<evidence type="ECO:0000256" key="7">
    <source>
        <dbReference type="RuleBase" id="RU363032"/>
    </source>
</evidence>
<dbReference type="InterPro" id="IPR035906">
    <property type="entry name" value="MetI-like_sf"/>
</dbReference>
<feature type="transmembrane region" description="Helical" evidence="7">
    <location>
        <begin position="155"/>
        <end position="177"/>
    </location>
</feature>
<proteinExistence type="inferred from homology"/>